<comment type="catalytic activity">
    <reaction evidence="1">
        <text>Hydrolysis of Pro-|-Xaa &gt;&gt; Ala-|-Xaa in oligopeptides.</text>
        <dbReference type="EC" id="3.4.21.26"/>
    </reaction>
</comment>
<dbReference type="PANTHER" id="PTHR42881:SF2">
    <property type="entry name" value="PROLYL ENDOPEPTIDASE"/>
    <property type="match status" value="1"/>
</dbReference>
<protein>
    <recommendedName>
        <fullName evidence="3">Prolyl endopeptidase</fullName>
        <ecNumber evidence="3">3.4.21.-</ecNumber>
    </recommendedName>
</protein>
<dbReference type="STRING" id="81972.D7KGI7"/>
<dbReference type="SUPFAM" id="SSF53474">
    <property type="entry name" value="alpha/beta-Hydrolases"/>
    <property type="match status" value="1"/>
</dbReference>
<evidence type="ECO:0000259" key="4">
    <source>
        <dbReference type="Pfam" id="PF00326"/>
    </source>
</evidence>
<dbReference type="EMBL" id="GL348713">
    <property type="protein sequence ID" value="EFH69934.1"/>
    <property type="molecule type" value="Genomic_DNA"/>
</dbReference>
<dbReference type="InterPro" id="IPR002470">
    <property type="entry name" value="Peptidase_S9A"/>
</dbReference>
<dbReference type="Pfam" id="PF00326">
    <property type="entry name" value="Peptidase_S9"/>
    <property type="match status" value="2"/>
</dbReference>
<dbReference type="InterPro" id="IPR051167">
    <property type="entry name" value="Prolyl_oligopep/macrocyclase"/>
</dbReference>
<dbReference type="GO" id="GO:0070012">
    <property type="term" value="F:oligopeptidase activity"/>
    <property type="evidence" value="ECO:0007669"/>
    <property type="project" value="TreeGrafter"/>
</dbReference>
<reference evidence="6" key="1">
    <citation type="journal article" date="2011" name="Nat. Genet.">
        <title>The Arabidopsis lyrata genome sequence and the basis of rapid genome size change.</title>
        <authorList>
            <person name="Hu T.T."/>
            <person name="Pattyn P."/>
            <person name="Bakker E.G."/>
            <person name="Cao J."/>
            <person name="Cheng J.-F."/>
            <person name="Clark R.M."/>
            <person name="Fahlgren N."/>
            <person name="Fawcett J.A."/>
            <person name="Grimwood J."/>
            <person name="Gundlach H."/>
            <person name="Haberer G."/>
            <person name="Hollister J.D."/>
            <person name="Ossowski S."/>
            <person name="Ottilar R.P."/>
            <person name="Salamov A.A."/>
            <person name="Schneeberger K."/>
            <person name="Spannagl M."/>
            <person name="Wang X."/>
            <person name="Yang L."/>
            <person name="Nasrallah M.E."/>
            <person name="Bergelson J."/>
            <person name="Carrington J.C."/>
            <person name="Gaut B.S."/>
            <person name="Schmutz J."/>
            <person name="Mayer K.F.X."/>
            <person name="Van de Peer Y."/>
            <person name="Grigoriev I.V."/>
            <person name="Nordborg M."/>
            <person name="Weigel D."/>
            <person name="Guo Y.-L."/>
        </authorList>
    </citation>
    <scope>NUCLEOTIDE SEQUENCE [LARGE SCALE GENOMIC DNA]</scope>
    <source>
        <strain evidence="6">cv. MN47</strain>
    </source>
</reference>
<proteinExistence type="inferred from homology"/>
<comment type="similarity">
    <text evidence="2 3">Belongs to the peptidase S9A family.</text>
</comment>
<keyword evidence="6" id="KW-1185">Reference proteome</keyword>
<dbReference type="InterPro" id="IPR029058">
    <property type="entry name" value="AB_hydrolase_fold"/>
</dbReference>
<dbReference type="PANTHER" id="PTHR42881">
    <property type="entry name" value="PROLYL ENDOPEPTIDASE"/>
    <property type="match status" value="1"/>
</dbReference>
<name>D7KGI7_ARALL</name>
<gene>
    <name evidence="5" type="ORF">ARALYDRAFT_890694</name>
</gene>
<dbReference type="InterPro" id="IPR001375">
    <property type="entry name" value="Peptidase_S9_cat"/>
</dbReference>
<dbReference type="eggNOG" id="KOG2237">
    <property type="taxonomic scope" value="Eukaryota"/>
</dbReference>
<sequence>MTRFFSATRIVLSRHLGTVFCFANIHGGGEYGEEWHKSGALANKQNCFDDFISAAEYLVSAGYTQPRKICIEGVGILVGKFTIRHAWTSEFGCSDKEEEFHWLIKYSPLHNVKRPWEQKTDRFVQYPSTMLLTADHDDRVVPLHTYKLLANSPQTNPIIARIEVKAGHGAGRPTQNMVTI</sequence>
<dbReference type="AlphaFoldDB" id="D7KGI7"/>
<dbReference type="EC" id="3.4.21.-" evidence="3"/>
<dbReference type="HOGENOM" id="CLU_1498283_0_0_1"/>
<evidence type="ECO:0000256" key="3">
    <source>
        <dbReference type="RuleBase" id="RU368024"/>
    </source>
</evidence>
<feature type="domain" description="Peptidase S9 prolyl oligopeptidase catalytic" evidence="4">
    <location>
        <begin position="5"/>
        <end position="73"/>
    </location>
</feature>
<keyword evidence="3" id="KW-0378">Hydrolase</keyword>
<accession>D7KGI7</accession>
<keyword evidence="3" id="KW-0645">Protease</keyword>
<dbReference type="GO" id="GO:0005829">
    <property type="term" value="C:cytosol"/>
    <property type="evidence" value="ECO:0007669"/>
    <property type="project" value="TreeGrafter"/>
</dbReference>
<dbReference type="Proteomes" id="UP000008694">
    <property type="component" value="Unassembled WGS sequence"/>
</dbReference>
<dbReference type="Gramene" id="scaffold_103488.1">
    <property type="protein sequence ID" value="scaffold_103488.1"/>
    <property type="gene ID" value="scaffold_103488.1"/>
</dbReference>
<dbReference type="MEROPS" id="S09.A01"/>
<evidence type="ECO:0000256" key="1">
    <source>
        <dbReference type="ARBA" id="ARBA00001070"/>
    </source>
</evidence>
<keyword evidence="3" id="KW-0720">Serine protease</keyword>
<dbReference type="Gene3D" id="3.40.50.1820">
    <property type="entry name" value="alpha/beta hydrolase"/>
    <property type="match status" value="2"/>
</dbReference>
<feature type="domain" description="Peptidase S9 prolyl oligopeptidase catalytic" evidence="4">
    <location>
        <begin position="85"/>
        <end position="176"/>
    </location>
</feature>
<dbReference type="GO" id="GO:0004252">
    <property type="term" value="F:serine-type endopeptidase activity"/>
    <property type="evidence" value="ECO:0007669"/>
    <property type="project" value="UniProtKB-UniRule"/>
</dbReference>
<evidence type="ECO:0000313" key="5">
    <source>
        <dbReference type="EMBL" id="EFH69934.1"/>
    </source>
</evidence>
<evidence type="ECO:0000313" key="6">
    <source>
        <dbReference type="Proteomes" id="UP000008694"/>
    </source>
</evidence>
<dbReference type="PRINTS" id="PR00862">
    <property type="entry name" value="PROLIGOPTASE"/>
</dbReference>
<dbReference type="GO" id="GO:0006508">
    <property type="term" value="P:proteolysis"/>
    <property type="evidence" value="ECO:0007669"/>
    <property type="project" value="UniProtKB-KW"/>
</dbReference>
<evidence type="ECO:0000256" key="2">
    <source>
        <dbReference type="ARBA" id="ARBA00005228"/>
    </source>
</evidence>
<organism evidence="6">
    <name type="scientific">Arabidopsis lyrata subsp. lyrata</name>
    <name type="common">Lyre-leaved rock-cress</name>
    <dbReference type="NCBI Taxonomy" id="81972"/>
    <lineage>
        <taxon>Eukaryota</taxon>
        <taxon>Viridiplantae</taxon>
        <taxon>Streptophyta</taxon>
        <taxon>Embryophyta</taxon>
        <taxon>Tracheophyta</taxon>
        <taxon>Spermatophyta</taxon>
        <taxon>Magnoliopsida</taxon>
        <taxon>eudicotyledons</taxon>
        <taxon>Gunneridae</taxon>
        <taxon>Pentapetalae</taxon>
        <taxon>rosids</taxon>
        <taxon>malvids</taxon>
        <taxon>Brassicales</taxon>
        <taxon>Brassicaceae</taxon>
        <taxon>Camelineae</taxon>
        <taxon>Arabidopsis</taxon>
    </lineage>
</organism>